<evidence type="ECO:0000256" key="4">
    <source>
        <dbReference type="ARBA" id="ARBA00023136"/>
    </source>
</evidence>
<comment type="subcellular location">
    <subcellularLocation>
        <location evidence="1">Membrane</location>
    </subcellularLocation>
</comment>
<dbReference type="Proteomes" id="UP000663844">
    <property type="component" value="Unassembled WGS sequence"/>
</dbReference>
<keyword evidence="2 5" id="KW-0812">Transmembrane</keyword>
<evidence type="ECO:0000313" key="8">
    <source>
        <dbReference type="Proteomes" id="UP000663844"/>
    </source>
</evidence>
<feature type="transmembrane region" description="Helical" evidence="5">
    <location>
        <begin position="20"/>
        <end position="40"/>
    </location>
</feature>
<feature type="transmembrane region" description="Helical" evidence="5">
    <location>
        <begin position="92"/>
        <end position="113"/>
    </location>
</feature>
<dbReference type="InterPro" id="IPR017452">
    <property type="entry name" value="GPCR_Rhodpsn_7TM"/>
</dbReference>
<feature type="non-terminal residue" evidence="7">
    <location>
        <position position="212"/>
    </location>
</feature>
<reference evidence="7" key="1">
    <citation type="submission" date="2021-02" db="EMBL/GenBank/DDBJ databases">
        <authorList>
            <person name="Nowell W R."/>
        </authorList>
    </citation>
    <scope>NUCLEOTIDE SEQUENCE</scope>
</reference>
<dbReference type="Gene3D" id="1.20.1070.10">
    <property type="entry name" value="Rhodopsin 7-helix transmembrane proteins"/>
    <property type="match status" value="1"/>
</dbReference>
<gene>
    <name evidence="7" type="ORF">OXD698_LOCUS22620</name>
</gene>
<evidence type="ECO:0000256" key="2">
    <source>
        <dbReference type="ARBA" id="ARBA00022692"/>
    </source>
</evidence>
<feature type="domain" description="G-protein coupled receptors family 1 profile" evidence="6">
    <location>
        <begin position="31"/>
        <end position="212"/>
    </location>
</feature>
<accession>A0A819FXP7</accession>
<dbReference type="AlphaFoldDB" id="A0A819FXP7"/>
<dbReference type="PROSITE" id="PS50262">
    <property type="entry name" value="G_PROTEIN_RECEP_F1_2"/>
    <property type="match status" value="1"/>
</dbReference>
<evidence type="ECO:0000259" key="6">
    <source>
        <dbReference type="PROSITE" id="PS50262"/>
    </source>
</evidence>
<dbReference type="EMBL" id="CAJOAZ010001944">
    <property type="protein sequence ID" value="CAF3875857.1"/>
    <property type="molecule type" value="Genomic_DNA"/>
</dbReference>
<evidence type="ECO:0000256" key="5">
    <source>
        <dbReference type="SAM" id="Phobius"/>
    </source>
</evidence>
<sequence length="212" mass="24513">MNAEYITSLYNARLQFGRYVAIPMFFIGFISEFLSIIVFLSLKTFRENSCAFYLLCMSLFNFIRLIFSLSAVTTSMAFTIDWSSVTIYYCQIRSFFHSTCTFGAIIILCLAVIDQYFATCTRVRWQRWSNIKVAHYLTLIVSIILTAQGVLYSIYFRQISPVNTAICISVNHDFLLYHTYGYFLVLGNLFPLIAVIFGIMAYRNARTLTTRV</sequence>
<name>A0A819FXP7_9BILA</name>
<dbReference type="SUPFAM" id="SSF81321">
    <property type="entry name" value="Family A G protein-coupled receptor-like"/>
    <property type="match status" value="1"/>
</dbReference>
<evidence type="ECO:0000313" key="7">
    <source>
        <dbReference type="EMBL" id="CAF3875857.1"/>
    </source>
</evidence>
<proteinExistence type="predicted"/>
<protein>
    <recommendedName>
        <fullName evidence="6">G-protein coupled receptors family 1 profile domain-containing protein</fullName>
    </recommendedName>
</protein>
<dbReference type="GO" id="GO:0016020">
    <property type="term" value="C:membrane"/>
    <property type="evidence" value="ECO:0007669"/>
    <property type="project" value="UniProtKB-SubCell"/>
</dbReference>
<feature type="transmembrane region" description="Helical" evidence="5">
    <location>
        <begin position="52"/>
        <end position="72"/>
    </location>
</feature>
<keyword evidence="3 5" id="KW-1133">Transmembrane helix</keyword>
<keyword evidence="4 5" id="KW-0472">Membrane</keyword>
<organism evidence="7 8">
    <name type="scientific">Adineta steineri</name>
    <dbReference type="NCBI Taxonomy" id="433720"/>
    <lineage>
        <taxon>Eukaryota</taxon>
        <taxon>Metazoa</taxon>
        <taxon>Spiralia</taxon>
        <taxon>Gnathifera</taxon>
        <taxon>Rotifera</taxon>
        <taxon>Eurotatoria</taxon>
        <taxon>Bdelloidea</taxon>
        <taxon>Adinetida</taxon>
        <taxon>Adinetidae</taxon>
        <taxon>Adineta</taxon>
    </lineage>
</organism>
<feature type="transmembrane region" description="Helical" evidence="5">
    <location>
        <begin position="180"/>
        <end position="202"/>
    </location>
</feature>
<comment type="caution">
    <text evidence="7">The sequence shown here is derived from an EMBL/GenBank/DDBJ whole genome shotgun (WGS) entry which is preliminary data.</text>
</comment>
<feature type="transmembrane region" description="Helical" evidence="5">
    <location>
        <begin position="133"/>
        <end position="155"/>
    </location>
</feature>
<evidence type="ECO:0000256" key="3">
    <source>
        <dbReference type="ARBA" id="ARBA00022989"/>
    </source>
</evidence>
<evidence type="ECO:0000256" key="1">
    <source>
        <dbReference type="ARBA" id="ARBA00004370"/>
    </source>
</evidence>